<dbReference type="InterPro" id="IPR047141">
    <property type="entry name" value="Stealth"/>
</dbReference>
<feature type="domain" description="Stealth protein CR2 conserved region 2" evidence="4">
    <location>
        <begin position="187"/>
        <end position="291"/>
    </location>
</feature>
<feature type="domain" description="Stealth protein CR1 conserved region 1" evidence="5">
    <location>
        <begin position="146"/>
        <end position="170"/>
    </location>
</feature>
<evidence type="ECO:0000256" key="1">
    <source>
        <dbReference type="ARBA" id="ARBA00007583"/>
    </source>
</evidence>
<name>A0ABX4MWH2_9MICC</name>
<evidence type="ECO:0000259" key="4">
    <source>
        <dbReference type="Pfam" id="PF11380"/>
    </source>
</evidence>
<reference evidence="7 8" key="1">
    <citation type="submission" date="2017-11" db="EMBL/GenBank/DDBJ databases">
        <title>Sequencing the genomes of 1000 actinobacteria strains.</title>
        <authorList>
            <person name="Klenk H.-P."/>
        </authorList>
    </citation>
    <scope>NUCLEOTIDE SEQUENCE [LARGE SCALE GENOMIC DNA]</scope>
    <source>
        <strain evidence="7 8">DSM 12798</strain>
    </source>
</reference>
<dbReference type="Pfam" id="PF11380">
    <property type="entry name" value="Stealth_CR2"/>
    <property type="match status" value="1"/>
</dbReference>
<dbReference type="InterPro" id="IPR021520">
    <property type="entry name" value="Stealth_CR2"/>
</dbReference>
<evidence type="ECO:0000256" key="3">
    <source>
        <dbReference type="ARBA" id="ARBA00023169"/>
    </source>
</evidence>
<keyword evidence="2" id="KW-0808">Transferase</keyword>
<keyword evidence="3" id="KW-0270">Exopolysaccharide synthesis</keyword>
<organism evidence="7 8">
    <name type="scientific">Glutamicibacter mysorens</name>
    <dbReference type="NCBI Taxonomy" id="257984"/>
    <lineage>
        <taxon>Bacteria</taxon>
        <taxon>Bacillati</taxon>
        <taxon>Actinomycetota</taxon>
        <taxon>Actinomycetes</taxon>
        <taxon>Micrococcales</taxon>
        <taxon>Micrococcaceae</taxon>
        <taxon>Glutamicibacter</taxon>
    </lineage>
</organism>
<accession>A0ABX4MWH2</accession>
<gene>
    <name evidence="7" type="ORF">ATK23_0861</name>
</gene>
<dbReference type="InterPro" id="IPR031357">
    <property type="entry name" value="Stealth_CR3"/>
</dbReference>
<evidence type="ECO:0000313" key="7">
    <source>
        <dbReference type="EMBL" id="PJJ43663.1"/>
    </source>
</evidence>
<evidence type="ECO:0000256" key="2">
    <source>
        <dbReference type="ARBA" id="ARBA00022679"/>
    </source>
</evidence>
<dbReference type="PANTHER" id="PTHR24045">
    <property type="match status" value="1"/>
</dbReference>
<keyword evidence="8" id="KW-1185">Reference proteome</keyword>
<dbReference type="InterPro" id="IPR031358">
    <property type="entry name" value="Stealth_CR1"/>
</dbReference>
<feature type="domain" description="Stealth protein CR3 conserved region 3" evidence="6">
    <location>
        <begin position="337"/>
        <end position="383"/>
    </location>
</feature>
<comment type="caution">
    <text evidence="7">The sequence shown here is derived from an EMBL/GenBank/DDBJ whole genome shotgun (WGS) entry which is preliminary data.</text>
</comment>
<sequence length="456" mass="50895">MSFRGWRGQLGRKLPDAFWEKVLAWSTRDQSSVDLDIEQIRSTNVDASRAMATSLGVAYLDDTLRGVSTVAKSGWQKLSTALQGAGYKLTRVSLDAASYGALSVWAVHGQMPGQRTPVGRHSGLGAIWAVYSDGKSPMPDIQDFTEPVDVVYTWVDSADPVWQEAYREFKQSIPAGASHPSSRDLARYTSRDELKYSLRSLEMNMPWIRNIYLVTAGQAPDWLNTENSKIKLVSHSEIFDSPLECLPTFNSHAIETQISNIEGLSEYFIYVNDDIFFGRPMSPNVFYTGSGSVKYSLAKAHYAEASNPRLAVNLAAQLNADLIQDKYGKTTALKFRHVAHPQRKSVHEIIRRSFTEKVDATAKHKFRHVDDISLPSSLAHYVAAAEGIGVPVDIDYSYVDLGGEHLPMNLFRLVRGRGKQMFCFNEVSSVSGTEKRGRMAKSVLDTLFPYKSSFEK</sequence>
<dbReference type="EMBL" id="PGEY01000001">
    <property type="protein sequence ID" value="PJJ43663.1"/>
    <property type="molecule type" value="Genomic_DNA"/>
</dbReference>
<dbReference type="Proteomes" id="UP000229263">
    <property type="component" value="Unassembled WGS sequence"/>
</dbReference>
<evidence type="ECO:0000313" key="8">
    <source>
        <dbReference type="Proteomes" id="UP000229263"/>
    </source>
</evidence>
<evidence type="ECO:0000259" key="6">
    <source>
        <dbReference type="Pfam" id="PF17102"/>
    </source>
</evidence>
<dbReference type="PANTHER" id="PTHR24045:SF0">
    <property type="entry name" value="N-ACETYLGLUCOSAMINE-1-PHOSPHOTRANSFERASE SUBUNITS ALPHA_BETA"/>
    <property type="match status" value="1"/>
</dbReference>
<comment type="similarity">
    <text evidence="1">Belongs to the stealth family.</text>
</comment>
<dbReference type="RefSeq" id="WP_157066306.1">
    <property type="nucleotide sequence ID" value="NZ_PGEY01000001.1"/>
</dbReference>
<dbReference type="Pfam" id="PF17101">
    <property type="entry name" value="Stealth_CR1"/>
    <property type="match status" value="1"/>
</dbReference>
<protein>
    <submittedName>
        <fullName evidence="7">Stealth-like protein</fullName>
    </submittedName>
</protein>
<evidence type="ECO:0000259" key="5">
    <source>
        <dbReference type="Pfam" id="PF17101"/>
    </source>
</evidence>
<dbReference type="Pfam" id="PF17102">
    <property type="entry name" value="Stealth_CR3"/>
    <property type="match status" value="1"/>
</dbReference>
<proteinExistence type="inferred from homology"/>